<dbReference type="Pfam" id="PF01051">
    <property type="entry name" value="Rep3_N"/>
    <property type="match status" value="1"/>
</dbReference>
<organism evidence="3">
    <name type="scientific">Lactiplantibacillus plantarum</name>
    <name type="common">Lactobacillus plantarum</name>
    <dbReference type="NCBI Taxonomy" id="1590"/>
    <lineage>
        <taxon>Bacteria</taxon>
        <taxon>Bacillati</taxon>
        <taxon>Bacillota</taxon>
        <taxon>Bacilli</taxon>
        <taxon>Lactobacillales</taxon>
        <taxon>Lactobacillaceae</taxon>
        <taxon>Lactiplantibacillus</taxon>
    </lineage>
</organism>
<dbReference type="InterPro" id="IPR036388">
    <property type="entry name" value="WH-like_DNA-bd_sf"/>
</dbReference>
<protein>
    <submittedName>
        <fullName evidence="3">Rep3 superfamily initiator replication protein</fullName>
    </submittedName>
</protein>
<dbReference type="SUPFAM" id="SSF46785">
    <property type="entry name" value="Winged helix' DNA-binding domain"/>
    <property type="match status" value="2"/>
</dbReference>
<accession>A0A1B3IR42</accession>
<comment type="similarity">
    <text evidence="1">Belongs to the initiator RepB protein family.</text>
</comment>
<proteinExistence type="inferred from homology"/>
<keyword evidence="3" id="KW-0614">Plasmid</keyword>
<dbReference type="GO" id="GO:0003887">
    <property type="term" value="F:DNA-directed DNA polymerase activity"/>
    <property type="evidence" value="ECO:0007669"/>
    <property type="project" value="InterPro"/>
</dbReference>
<dbReference type="Pfam" id="PF21205">
    <property type="entry name" value="Rep3_C"/>
    <property type="match status" value="1"/>
</dbReference>
<sequence length="259" mass="29568">MQGKISKKADVAFSSLLSRQDYLVVQGNDLAKAFGNLSAFEHQVLDYCFSFVTQNSKAEDEYSVEAIDLIHHLGLNSSGHNYERIAKAFKALNEKTALYFHTESDGVPGILMTQLFSHIKFFKNGHVTFQFSQDAAPYVFDLRSNYYSFKLSELSRVKSKYSLIMLKLIEANRMGNQNPITIKGTLEDWQGWFLGADRRWPAGRFMQKAIDVAIDELYQKMGLVFTVTTLKHKRSVVGYVIDVTKPEENRKIKKVIRGD</sequence>
<dbReference type="AlphaFoldDB" id="A0A1B3IR42"/>
<reference evidence="3" key="2">
    <citation type="journal article" date="2016" name="FEBS Lett.">
        <title>Bacteriocin ASM1 is an O/S-diglycosylated, plasmid-encoded orthologue of glycocin F.</title>
        <authorList>
            <person name="Man P."/>
            <person name="Main P."/>
            <person name="Hata T."/>
            <person name="Loo T.S."/>
            <person name="Havlicek V."/>
            <person name="Patchett M.L."/>
            <person name="Norris G.E."/>
        </authorList>
    </citation>
    <scope>NUCLEOTIDE SEQUENCE</scope>
    <source>
        <strain evidence="3">A-1</strain>
        <plasmid evidence="3">pA1_ASM1</plasmid>
    </source>
</reference>
<dbReference type="GO" id="GO:0006270">
    <property type="term" value="P:DNA replication initiation"/>
    <property type="evidence" value="ECO:0007669"/>
    <property type="project" value="InterPro"/>
</dbReference>
<dbReference type="EMBL" id="KU896918">
    <property type="protein sequence ID" value="AOF43531.1"/>
    <property type="molecule type" value="Genomic_DNA"/>
</dbReference>
<dbReference type="Gene3D" id="1.10.10.10">
    <property type="entry name" value="Winged helix-like DNA-binding domain superfamily/Winged helix DNA-binding domain"/>
    <property type="match status" value="1"/>
</dbReference>
<evidence type="ECO:0000313" key="3">
    <source>
        <dbReference type="EMBL" id="AOF43531.1"/>
    </source>
</evidence>
<dbReference type="InterPro" id="IPR000525">
    <property type="entry name" value="Initiator_Rep_WH1"/>
</dbReference>
<gene>
    <name evidence="3" type="primary">repB</name>
</gene>
<reference evidence="3" key="1">
    <citation type="journal article" date="2010" name="Int. J. Food Microbiol.">
        <title>Isolation and characterization of plantaricin ASM1: a new bacteriocin produced by Lactobacillus plantarum A-1.</title>
        <authorList>
            <person name="Hata T."/>
            <person name="Tanaka R."/>
            <person name="Ohmomo S."/>
        </authorList>
    </citation>
    <scope>NUCLEOTIDE SEQUENCE</scope>
    <source>
        <strain evidence="3">A-1</strain>
        <plasmid evidence="3">pA1_ASM1</plasmid>
    </source>
</reference>
<name>A0A1B3IR42_LACPN</name>
<geneLocation type="plasmid" evidence="3">
    <name>pA1_ASM1</name>
</geneLocation>
<evidence type="ECO:0000259" key="2">
    <source>
        <dbReference type="Pfam" id="PF01051"/>
    </source>
</evidence>
<evidence type="ECO:0000256" key="1">
    <source>
        <dbReference type="ARBA" id="ARBA00038283"/>
    </source>
</evidence>
<dbReference type="InterPro" id="IPR036390">
    <property type="entry name" value="WH_DNA-bd_sf"/>
</dbReference>
<feature type="domain" description="Initiator Rep protein WH1" evidence="2">
    <location>
        <begin position="24"/>
        <end position="169"/>
    </location>
</feature>